<dbReference type="InterPro" id="IPR039422">
    <property type="entry name" value="MarR/SlyA-like"/>
</dbReference>
<organism evidence="2 3">
    <name type="scientific">Dactylosporangium siamense</name>
    <dbReference type="NCBI Taxonomy" id="685454"/>
    <lineage>
        <taxon>Bacteria</taxon>
        <taxon>Bacillati</taxon>
        <taxon>Actinomycetota</taxon>
        <taxon>Actinomycetes</taxon>
        <taxon>Micromonosporales</taxon>
        <taxon>Micromonosporaceae</taxon>
        <taxon>Dactylosporangium</taxon>
    </lineage>
</organism>
<dbReference type="SUPFAM" id="SSF46785">
    <property type="entry name" value="Winged helix' DNA-binding domain"/>
    <property type="match status" value="1"/>
</dbReference>
<dbReference type="SMART" id="SM00347">
    <property type="entry name" value="HTH_MARR"/>
    <property type="match status" value="1"/>
</dbReference>
<dbReference type="Proteomes" id="UP000660611">
    <property type="component" value="Unassembled WGS sequence"/>
</dbReference>
<feature type="domain" description="HTH marR-type" evidence="1">
    <location>
        <begin position="23"/>
        <end position="154"/>
    </location>
</feature>
<protein>
    <recommendedName>
        <fullName evidence="1">HTH marR-type domain-containing protein</fullName>
    </recommendedName>
</protein>
<evidence type="ECO:0000259" key="1">
    <source>
        <dbReference type="PROSITE" id="PS50995"/>
    </source>
</evidence>
<reference evidence="2" key="1">
    <citation type="submission" date="2021-01" db="EMBL/GenBank/DDBJ databases">
        <title>Whole genome shotgun sequence of Dactylosporangium siamense NBRC 106093.</title>
        <authorList>
            <person name="Komaki H."/>
            <person name="Tamura T."/>
        </authorList>
    </citation>
    <scope>NUCLEOTIDE SEQUENCE</scope>
    <source>
        <strain evidence="2">NBRC 106093</strain>
    </source>
</reference>
<dbReference type="AlphaFoldDB" id="A0A919Q1X9"/>
<dbReference type="InterPro" id="IPR036388">
    <property type="entry name" value="WH-like_DNA-bd_sf"/>
</dbReference>
<accession>A0A919Q1X9</accession>
<dbReference type="PANTHER" id="PTHR33164">
    <property type="entry name" value="TRANSCRIPTIONAL REGULATOR, MARR FAMILY"/>
    <property type="match status" value="1"/>
</dbReference>
<proteinExistence type="predicted"/>
<dbReference type="EMBL" id="BONQ01000197">
    <property type="protein sequence ID" value="GIG52898.1"/>
    <property type="molecule type" value="Genomic_DNA"/>
</dbReference>
<comment type="caution">
    <text evidence="2">The sequence shown here is derived from an EMBL/GenBank/DDBJ whole genome shotgun (WGS) entry which is preliminary data.</text>
</comment>
<dbReference type="InterPro" id="IPR000835">
    <property type="entry name" value="HTH_MarR-typ"/>
</dbReference>
<dbReference type="Gene3D" id="1.10.10.10">
    <property type="entry name" value="Winged helix-like DNA-binding domain superfamily/Winged helix DNA-binding domain"/>
    <property type="match status" value="1"/>
</dbReference>
<evidence type="ECO:0000313" key="3">
    <source>
        <dbReference type="Proteomes" id="UP000660611"/>
    </source>
</evidence>
<dbReference type="GO" id="GO:0003700">
    <property type="term" value="F:DNA-binding transcription factor activity"/>
    <property type="evidence" value="ECO:0007669"/>
    <property type="project" value="InterPro"/>
</dbReference>
<dbReference type="Pfam" id="PF12802">
    <property type="entry name" value="MarR_2"/>
    <property type="match status" value="1"/>
</dbReference>
<evidence type="ECO:0000313" key="2">
    <source>
        <dbReference type="EMBL" id="GIG52898.1"/>
    </source>
</evidence>
<gene>
    <name evidence="2" type="ORF">Dsi01nite_109390</name>
</gene>
<dbReference type="InterPro" id="IPR036390">
    <property type="entry name" value="WH_DNA-bd_sf"/>
</dbReference>
<dbReference type="RefSeq" id="WP_203854496.1">
    <property type="nucleotide sequence ID" value="NZ_BAAAVW010000030.1"/>
</dbReference>
<dbReference type="PANTHER" id="PTHR33164:SF43">
    <property type="entry name" value="HTH-TYPE TRANSCRIPTIONAL REPRESSOR YETL"/>
    <property type="match status" value="1"/>
</dbReference>
<keyword evidence="3" id="KW-1185">Reference proteome</keyword>
<name>A0A919Q1X9_9ACTN</name>
<dbReference type="GO" id="GO:0006950">
    <property type="term" value="P:response to stress"/>
    <property type="evidence" value="ECO:0007669"/>
    <property type="project" value="TreeGrafter"/>
</dbReference>
<dbReference type="PROSITE" id="PS50995">
    <property type="entry name" value="HTH_MARR_2"/>
    <property type="match status" value="1"/>
</dbReference>
<sequence>MTAPQSATPDPNQPVLAALSSAPAAAVLAAARMASHLRGEVERQVLEPAGVSWSAFAVLTAVVDLPGARIHAVAAATGMPHGTAWSAVSRLERLGLISRSTPRDDHRQVDLAATGPGRQTAERLRTAVATIERQLIPDQRTRQVLLAVAERVRPYPRRGDRQGRGA</sequence>